<feature type="chain" id="PRO_5014502779" evidence="1">
    <location>
        <begin position="20"/>
        <end position="108"/>
    </location>
</feature>
<dbReference type="RefSeq" id="WP_026109343.1">
    <property type="nucleotide sequence ID" value="NZ_DAIQKB010000023.1"/>
</dbReference>
<reference evidence="3 5" key="2">
    <citation type="submission" date="2016-02" db="EMBL/GenBank/DDBJ databases">
        <authorList>
            <person name="Wen L."/>
            <person name="He K."/>
            <person name="Yang H."/>
        </authorList>
    </citation>
    <scope>NUCLEOTIDE SEQUENCE [LARGE SCALE GENOMIC DNA]</scope>
    <source>
        <strain evidence="3 5">CD09_2</strain>
    </source>
</reference>
<proteinExistence type="predicted"/>
<protein>
    <submittedName>
        <fullName evidence="2">Uncharacterized protein</fullName>
    </submittedName>
</protein>
<keyword evidence="1" id="KW-0732">Signal</keyword>
<dbReference type="AlphaFoldDB" id="A0A084E2H6"/>
<accession>A0A084E2H6</accession>
<dbReference type="EMBL" id="JGVR01000067">
    <property type="protein sequence ID" value="KEZ12168.1"/>
    <property type="molecule type" value="Genomic_DNA"/>
</dbReference>
<evidence type="ECO:0000313" key="5">
    <source>
        <dbReference type="Proteomes" id="UP000077262"/>
    </source>
</evidence>
<dbReference type="PATRIC" id="fig|13690.10.peg.5316"/>
<dbReference type="eggNOG" id="ENOG5030RUH">
    <property type="taxonomic scope" value="Bacteria"/>
</dbReference>
<name>A0A084E2H6_SPHYA</name>
<evidence type="ECO:0000313" key="3">
    <source>
        <dbReference type="EMBL" id="OAH42371.1"/>
    </source>
</evidence>
<dbReference type="OrthoDB" id="7474955at2"/>
<dbReference type="STRING" id="13690.AX777_14480"/>
<evidence type="ECO:0000313" key="2">
    <source>
        <dbReference type="EMBL" id="KEZ12168.1"/>
    </source>
</evidence>
<evidence type="ECO:0000256" key="1">
    <source>
        <dbReference type="SAM" id="SignalP"/>
    </source>
</evidence>
<reference evidence="2 4" key="1">
    <citation type="submission" date="2014-03" db="EMBL/GenBank/DDBJ databases">
        <title>Genome sequence of Sphingobium yanoikuyae B1.</title>
        <authorList>
            <person name="Gan H.M."/>
            <person name="Gan H.Y."/>
            <person name="Savka M.A."/>
        </authorList>
    </citation>
    <scope>NUCLEOTIDE SEQUENCE [LARGE SCALE GENOMIC DNA]</scope>
    <source>
        <strain evidence="2 4">B1</strain>
    </source>
</reference>
<dbReference type="Proteomes" id="UP000077262">
    <property type="component" value="Unassembled WGS sequence"/>
</dbReference>
<comment type="caution">
    <text evidence="2">The sequence shown here is derived from an EMBL/GenBank/DDBJ whole genome shotgun (WGS) entry which is preliminary data.</text>
</comment>
<sequence length="108" mass="11380">MLVVAPLLMMLAAAPSADAIGAARKAFAGCLSAQVQPSLDKKVPLGEFQGQLKTTCADKEAAFRAAILAQDKADGMSDKDAQADADDQVSEYVDKIIGEYEEYNKPGT</sequence>
<dbReference type="Proteomes" id="UP000028534">
    <property type="component" value="Unassembled WGS sequence"/>
</dbReference>
<dbReference type="EMBL" id="LSTR01000041">
    <property type="protein sequence ID" value="OAH42371.1"/>
    <property type="molecule type" value="Genomic_DNA"/>
</dbReference>
<organism evidence="2 4">
    <name type="scientific">Sphingobium yanoikuyae</name>
    <name type="common">Sphingomonas yanoikuyae</name>
    <dbReference type="NCBI Taxonomy" id="13690"/>
    <lineage>
        <taxon>Bacteria</taxon>
        <taxon>Pseudomonadati</taxon>
        <taxon>Pseudomonadota</taxon>
        <taxon>Alphaproteobacteria</taxon>
        <taxon>Sphingomonadales</taxon>
        <taxon>Sphingomonadaceae</taxon>
        <taxon>Sphingobium</taxon>
    </lineage>
</organism>
<evidence type="ECO:0000313" key="4">
    <source>
        <dbReference type="Proteomes" id="UP000028534"/>
    </source>
</evidence>
<feature type="signal peptide" evidence="1">
    <location>
        <begin position="1"/>
        <end position="19"/>
    </location>
</feature>
<gene>
    <name evidence="3" type="ORF">AX777_14480</name>
    <name evidence="2" type="ORF">CP98_05136</name>
</gene>